<evidence type="ECO:0000256" key="1">
    <source>
        <dbReference type="SAM" id="Phobius"/>
    </source>
</evidence>
<dbReference type="EMBL" id="JAHRIQ010037082">
    <property type="protein sequence ID" value="MEQ2233424.1"/>
    <property type="molecule type" value="Genomic_DNA"/>
</dbReference>
<accession>A0ABV0TKT3</accession>
<protein>
    <submittedName>
        <fullName evidence="2">Uncharacterized protein</fullName>
    </submittedName>
</protein>
<sequence length="119" mass="13639">MIDLQGAGMSRIATRGHKWLRQECRKVLQAVASVSDSQTKDREDYLKMLFTELDMGGTNWGMFFKTWRRITNSGRPSTSQNISYPGNYPLLPYLLYCISFVALPSIPALYFYIITSDRA</sequence>
<name>A0ABV0TKT3_9TELE</name>
<evidence type="ECO:0000313" key="3">
    <source>
        <dbReference type="Proteomes" id="UP001482620"/>
    </source>
</evidence>
<evidence type="ECO:0000313" key="2">
    <source>
        <dbReference type="EMBL" id="MEQ2233424.1"/>
    </source>
</evidence>
<comment type="caution">
    <text evidence="2">The sequence shown here is derived from an EMBL/GenBank/DDBJ whole genome shotgun (WGS) entry which is preliminary data.</text>
</comment>
<reference evidence="2 3" key="1">
    <citation type="submission" date="2021-06" db="EMBL/GenBank/DDBJ databases">
        <authorList>
            <person name="Palmer J.M."/>
        </authorList>
    </citation>
    <scope>NUCLEOTIDE SEQUENCE [LARGE SCALE GENOMIC DNA]</scope>
    <source>
        <strain evidence="3">if_2019</strain>
        <tissue evidence="2">Muscle</tissue>
    </source>
</reference>
<organism evidence="2 3">
    <name type="scientific">Ilyodon furcidens</name>
    <name type="common">goldbreast splitfin</name>
    <dbReference type="NCBI Taxonomy" id="33524"/>
    <lineage>
        <taxon>Eukaryota</taxon>
        <taxon>Metazoa</taxon>
        <taxon>Chordata</taxon>
        <taxon>Craniata</taxon>
        <taxon>Vertebrata</taxon>
        <taxon>Euteleostomi</taxon>
        <taxon>Actinopterygii</taxon>
        <taxon>Neopterygii</taxon>
        <taxon>Teleostei</taxon>
        <taxon>Neoteleostei</taxon>
        <taxon>Acanthomorphata</taxon>
        <taxon>Ovalentaria</taxon>
        <taxon>Atherinomorphae</taxon>
        <taxon>Cyprinodontiformes</taxon>
        <taxon>Goodeidae</taxon>
        <taxon>Ilyodon</taxon>
    </lineage>
</organism>
<keyword evidence="1" id="KW-0472">Membrane</keyword>
<dbReference type="Proteomes" id="UP001482620">
    <property type="component" value="Unassembled WGS sequence"/>
</dbReference>
<proteinExistence type="predicted"/>
<feature type="transmembrane region" description="Helical" evidence="1">
    <location>
        <begin position="93"/>
        <end position="113"/>
    </location>
</feature>
<keyword evidence="1" id="KW-1133">Transmembrane helix</keyword>
<gene>
    <name evidence="2" type="ORF">ILYODFUR_021654</name>
</gene>
<keyword evidence="1" id="KW-0812">Transmembrane</keyword>
<keyword evidence="3" id="KW-1185">Reference proteome</keyword>